<protein>
    <submittedName>
        <fullName evidence="2">NmrA family protein</fullName>
    </submittedName>
</protein>
<name>A0A1X0Y9K6_MYCSI</name>
<keyword evidence="3" id="KW-1185">Reference proteome</keyword>
<dbReference type="InterPro" id="IPR016040">
    <property type="entry name" value="NAD(P)-bd_dom"/>
</dbReference>
<dbReference type="Pfam" id="PF13460">
    <property type="entry name" value="NAD_binding_10"/>
    <property type="match status" value="1"/>
</dbReference>
<dbReference type="STRING" id="1784.VC42_20975"/>
<sequence length="257" mass="26926">MGATGTVGSRVVARLKARGVMVVELSPAPDIDLDSGSCWAAALHGVDVVIDVSEPISPEESTDITDVLASASYNLVTACARRGVRRLVVLTMAGIEESIFDDIPYYVGKRVAKEIVLDGPVPATIVKSTQWHEFATSPSAVTCGDDEVVVEDWLIQPIAADVVADVVVEAGLAQTRAPRIVTGPQPIRLPELTSKLLAAHDDQRRVRPVQPATAGLAEGALLGPENAMVLGPDVETWLDTQTAADPTAAPALDPPSG</sequence>
<accession>A0A1X0Y9K6</accession>
<dbReference type="AlphaFoldDB" id="A0A1X0Y9K6"/>
<dbReference type="RefSeq" id="WP_061558632.1">
    <property type="nucleotide sequence ID" value="NZ_MZZM01000014.1"/>
</dbReference>
<dbReference type="InterPro" id="IPR036291">
    <property type="entry name" value="NAD(P)-bd_dom_sf"/>
</dbReference>
<evidence type="ECO:0000313" key="2">
    <source>
        <dbReference type="EMBL" id="ORJ61881.1"/>
    </source>
</evidence>
<evidence type="ECO:0000259" key="1">
    <source>
        <dbReference type="Pfam" id="PF13460"/>
    </source>
</evidence>
<reference evidence="2 3" key="1">
    <citation type="submission" date="2017-03" db="EMBL/GenBank/DDBJ databases">
        <title>Genomic insights into Mycobacterium simiae human colonization.</title>
        <authorList>
            <person name="Steffani J.L."/>
            <person name="Brunck M.E."/>
            <person name="Cruz E."/>
            <person name="Montiel R."/>
            <person name="Barona F."/>
        </authorList>
    </citation>
    <scope>NUCLEOTIDE SEQUENCE [LARGE SCALE GENOMIC DNA]</scope>
    <source>
        <strain evidence="2 3">MsiGto</strain>
    </source>
</reference>
<dbReference type="SUPFAM" id="SSF51735">
    <property type="entry name" value="NAD(P)-binding Rossmann-fold domains"/>
    <property type="match status" value="1"/>
</dbReference>
<proteinExistence type="predicted"/>
<organism evidence="2 3">
    <name type="scientific">Mycobacterium simiae</name>
    <name type="common">Mycobacterium habana</name>
    <dbReference type="NCBI Taxonomy" id="1784"/>
    <lineage>
        <taxon>Bacteria</taxon>
        <taxon>Bacillati</taxon>
        <taxon>Actinomycetota</taxon>
        <taxon>Actinomycetes</taxon>
        <taxon>Mycobacteriales</taxon>
        <taxon>Mycobacteriaceae</taxon>
        <taxon>Mycobacterium</taxon>
        <taxon>Mycobacterium simiae complex</taxon>
    </lineage>
</organism>
<dbReference type="Gene3D" id="3.40.50.720">
    <property type="entry name" value="NAD(P)-binding Rossmann-like Domain"/>
    <property type="match status" value="1"/>
</dbReference>
<dbReference type="EMBL" id="MZZM01000014">
    <property type="protein sequence ID" value="ORJ61881.1"/>
    <property type="molecule type" value="Genomic_DNA"/>
</dbReference>
<feature type="domain" description="NAD(P)-binding" evidence="1">
    <location>
        <begin position="2"/>
        <end position="170"/>
    </location>
</feature>
<gene>
    <name evidence="2" type="ORF">B5M45_09160</name>
</gene>
<comment type="caution">
    <text evidence="2">The sequence shown here is derived from an EMBL/GenBank/DDBJ whole genome shotgun (WGS) entry which is preliminary data.</text>
</comment>
<evidence type="ECO:0000313" key="3">
    <source>
        <dbReference type="Proteomes" id="UP000193040"/>
    </source>
</evidence>
<dbReference type="Proteomes" id="UP000193040">
    <property type="component" value="Unassembled WGS sequence"/>
</dbReference>